<name>A0A0R2NT34_9ACTN</name>
<evidence type="ECO:0008006" key="4">
    <source>
        <dbReference type="Google" id="ProtNLM"/>
    </source>
</evidence>
<organism evidence="2 3">
    <name type="scientific">Actinobacteria bacterium BACL2 MAG-120802-bin41</name>
    <dbReference type="NCBI Taxonomy" id="1655568"/>
    <lineage>
        <taxon>Bacteria</taxon>
        <taxon>Bacillati</taxon>
        <taxon>Actinomycetota</taxon>
        <taxon>Actinomycetes</taxon>
        <taxon>Actinomycetes incertae sedis</taxon>
        <taxon>ac1 cluster</taxon>
    </lineage>
</organism>
<dbReference type="PANTHER" id="PTHR13774:SF32">
    <property type="entry name" value="ANTISENSE-ENHANCING SEQUENCE 1"/>
    <property type="match status" value="1"/>
</dbReference>
<dbReference type="Pfam" id="PF02567">
    <property type="entry name" value="PhzC-PhzF"/>
    <property type="match status" value="1"/>
</dbReference>
<comment type="caution">
    <text evidence="2">The sequence shown here is derived from an EMBL/GenBank/DDBJ whole genome shotgun (WGS) entry which is preliminary data.</text>
</comment>
<proteinExistence type="predicted"/>
<evidence type="ECO:0000313" key="3">
    <source>
        <dbReference type="Proteomes" id="UP000053941"/>
    </source>
</evidence>
<feature type="active site" evidence="1">
    <location>
        <position position="46"/>
    </location>
</feature>
<dbReference type="PIRSF" id="PIRSF016184">
    <property type="entry name" value="PhzC_PhzF"/>
    <property type="match status" value="1"/>
</dbReference>
<dbReference type="PANTHER" id="PTHR13774">
    <property type="entry name" value="PHENAZINE BIOSYNTHESIS PROTEIN"/>
    <property type="match status" value="1"/>
</dbReference>
<dbReference type="Gene3D" id="3.10.310.10">
    <property type="entry name" value="Diaminopimelate Epimerase, Chain A, domain 1"/>
    <property type="match status" value="2"/>
</dbReference>
<reference evidence="2 3" key="1">
    <citation type="submission" date="2015-10" db="EMBL/GenBank/DDBJ databases">
        <title>Metagenome-Assembled Genomes uncover a global brackish microbiome.</title>
        <authorList>
            <person name="Hugerth L.W."/>
            <person name="Larsson J."/>
            <person name="Alneberg J."/>
            <person name="Lindh M.V."/>
            <person name="Legrand C."/>
            <person name="Pinhassi J."/>
            <person name="Andersson A.F."/>
        </authorList>
    </citation>
    <scope>NUCLEOTIDE SEQUENCE [LARGE SCALE GENOMIC DNA]</scope>
    <source>
        <strain evidence="2">BACL2 MAG-120802-bin41</strain>
    </source>
</reference>
<accession>A0A0R2NT34</accession>
<dbReference type="NCBIfam" id="TIGR00654">
    <property type="entry name" value="PhzF_family"/>
    <property type="match status" value="1"/>
</dbReference>
<gene>
    <name evidence="2" type="ORF">ABR60_05185</name>
</gene>
<dbReference type="Proteomes" id="UP000053941">
    <property type="component" value="Unassembled WGS sequence"/>
</dbReference>
<dbReference type="SUPFAM" id="SSF54506">
    <property type="entry name" value="Diaminopimelate epimerase-like"/>
    <property type="match status" value="1"/>
</dbReference>
<dbReference type="EMBL" id="LIAS01000205">
    <property type="protein sequence ID" value="KRO28825.1"/>
    <property type="molecule type" value="Genomic_DNA"/>
</dbReference>
<dbReference type="AlphaFoldDB" id="A0A0R2NT34"/>
<dbReference type="GO" id="GO:0016853">
    <property type="term" value="F:isomerase activity"/>
    <property type="evidence" value="ECO:0007669"/>
    <property type="project" value="TreeGrafter"/>
</dbReference>
<evidence type="ECO:0000313" key="2">
    <source>
        <dbReference type="EMBL" id="KRO28825.1"/>
    </source>
</evidence>
<dbReference type="InterPro" id="IPR003719">
    <property type="entry name" value="Phenazine_PhzF-like"/>
</dbReference>
<protein>
    <recommendedName>
        <fullName evidence="4">Phenazine biosynthesis protein PhzF</fullName>
    </recommendedName>
</protein>
<evidence type="ECO:0000256" key="1">
    <source>
        <dbReference type="PIRSR" id="PIRSR016184-1"/>
    </source>
</evidence>
<sequence length="277" mass="30084">MKRRYLEIDVFGAEPSRGNALGVVLDSEDLTTDAMQEFAAWTNFSETTFLFPSTAEGADYKVRIFTPTRELPFAGHPTLGSCFAWLQGGNKPSDPNIVVQECAAGLIEIRKDEKSLSFKSPALIKYGTIETALISEIAEVLNIDQAKIIDSHWLDNGPGWVGVLLSSVDEVLAISPKSKSSLNIGVFGFYEQNSGPAYETRAFFSENGVLVEDPVTGSLNAAAAQWFIQSDRCSAPYSVSQGLAINHKGEVKVTQDHDGSIWIGGNTHLTSFAEVEI</sequence>
<dbReference type="GO" id="GO:0005737">
    <property type="term" value="C:cytoplasm"/>
    <property type="evidence" value="ECO:0007669"/>
    <property type="project" value="TreeGrafter"/>
</dbReference>